<keyword evidence="2" id="KW-0639">Primosome</keyword>
<gene>
    <name evidence="8" type="ORF">AB406_1919</name>
    <name evidence="9" type="ORF">OKE68_05880</name>
</gene>
<evidence type="ECO:0000259" key="7">
    <source>
        <dbReference type="PROSITE" id="PS50880"/>
    </source>
</evidence>
<dbReference type="InterPro" id="IPR002694">
    <property type="entry name" value="Znf_CHC2"/>
</dbReference>
<dbReference type="Gene3D" id="3.90.580.10">
    <property type="entry name" value="Zinc finger, CHC2-type domain"/>
    <property type="match status" value="1"/>
</dbReference>
<dbReference type="PROSITE" id="PS50880">
    <property type="entry name" value="TOPRIM"/>
    <property type="match status" value="1"/>
</dbReference>
<dbReference type="OrthoDB" id="9801888at2"/>
<dbReference type="PANTHER" id="PTHR34985">
    <property type="entry name" value="SLR0554 PROTEIN"/>
    <property type="match status" value="1"/>
</dbReference>
<evidence type="ECO:0000256" key="4">
    <source>
        <dbReference type="ARBA" id="ARBA00022695"/>
    </source>
</evidence>
<dbReference type="GO" id="GO:0000428">
    <property type="term" value="C:DNA-directed RNA polymerase complex"/>
    <property type="evidence" value="ECO:0007669"/>
    <property type="project" value="UniProtKB-KW"/>
</dbReference>
<dbReference type="Gene3D" id="3.40.1360.10">
    <property type="match status" value="1"/>
</dbReference>
<sequence length="697" mass="81811">MDKNTILQQTNQIEIYNFYYGSHFQPYTKISSPFSEDQNPSFKVFKNGTFKCFSTGKQGDVWQFVADIKGLDCKTQFAEVLKTISNDMGVILQQQQKNSSHQSISKNTDNHHFKYYDKPYTSQSLEFWTQGNWKVTKAILEKYNVKNLDKYEYFNSKKNTIQKIKLYSGIVGFIYKVNSNAEIYIPAQGKNKKIFYNNLQFSDIFGYEQLKEKEDYIIITAGKKDCLILNANGFPAVSFRSESGFIKEEEILKLKQKTDNIYICYDNDKTGLETALKLCNSYSIKQIILPEKYNDIADYFLVYDKSHYQKLIDEIRELEEAETKKDTQNTIFHITEEYLSTYYKFRYNTIALDIEYCKKTTHEWKSLNENSLYLELQKKGIKISINNLIAILKSEFVPHYNPIQEYFENLPKWDGKTDYISNLANYVYPLDREKFNHHFKKWAVRTVKCALLERYFNKQAFVLVHKAQNSGKSSFCRFLCPPELSQYLAEDISNDKDARILLCKNFLINLDELSSLAKKEINTLKSYFSKDQINERLPYDRKNSILPRICSFIGSTNRDTFLDDETGSVRWLCFQITGINWNYRQECNIDLFWSQAYALAFDNNFNSEMTLEEIQDNEDRNKKYQILSTEQELIASNYKPAQENEGVFVTSTDVLIRLSELGVRLSSVQIGKAFNALGFERKKHKTKQTYGYWVKVL</sequence>
<dbReference type="InterPro" id="IPR034154">
    <property type="entry name" value="TOPRIM_DnaG/twinkle"/>
</dbReference>
<accession>A0A1A5HIC1</accession>
<keyword evidence="6" id="KW-0804">Transcription</keyword>
<dbReference type="Pfam" id="PF05272">
    <property type="entry name" value="VapE-like_dom"/>
    <property type="match status" value="1"/>
</dbReference>
<dbReference type="GO" id="GO:0006269">
    <property type="term" value="P:DNA replication, synthesis of primer"/>
    <property type="evidence" value="ECO:0007669"/>
    <property type="project" value="UniProtKB-KW"/>
</dbReference>
<evidence type="ECO:0000313" key="8">
    <source>
        <dbReference type="EMBL" id="AQY22860.1"/>
    </source>
</evidence>
<dbReference type="EMBL" id="CP011859">
    <property type="protein sequence ID" value="AQY22860.1"/>
    <property type="molecule type" value="Genomic_DNA"/>
</dbReference>
<dbReference type="GO" id="GO:0008270">
    <property type="term" value="F:zinc ion binding"/>
    <property type="evidence" value="ECO:0007669"/>
    <property type="project" value="InterPro"/>
</dbReference>
<dbReference type="Proteomes" id="UP000189883">
    <property type="component" value="Chromosome"/>
</dbReference>
<dbReference type="InterPro" id="IPR036977">
    <property type="entry name" value="DNA_primase_Znf_CHC2"/>
</dbReference>
<dbReference type="EMBL" id="JAOZYT010000029">
    <property type="protein sequence ID" value="MCW0523844.1"/>
    <property type="molecule type" value="Genomic_DNA"/>
</dbReference>
<dbReference type="CDD" id="cd01029">
    <property type="entry name" value="TOPRIM_primases"/>
    <property type="match status" value="1"/>
</dbReference>
<reference evidence="9" key="2">
    <citation type="submission" date="2022-10" db="EMBL/GenBank/DDBJ databases">
        <title>Sifting through the core-genome to identify putative cross-protective antigens against Riemerella anatipestifer.</title>
        <authorList>
            <person name="Zheng X."/>
            <person name="Zhang W."/>
        </authorList>
    </citation>
    <scope>NUCLEOTIDE SEQUENCE</scope>
    <source>
        <strain evidence="9">ZWRA178</strain>
    </source>
</reference>
<name>A0A1A5HIC1_RIEAN</name>
<organism evidence="8 10">
    <name type="scientific">Riemerella anatipestifer</name>
    <name type="common">Moraxella anatipestifer</name>
    <dbReference type="NCBI Taxonomy" id="34085"/>
    <lineage>
        <taxon>Bacteria</taxon>
        <taxon>Pseudomonadati</taxon>
        <taxon>Bacteroidota</taxon>
        <taxon>Flavobacteriia</taxon>
        <taxon>Flavobacteriales</taxon>
        <taxon>Weeksellaceae</taxon>
        <taxon>Riemerella</taxon>
    </lineage>
</organism>
<evidence type="ECO:0000313" key="9">
    <source>
        <dbReference type="EMBL" id="MCW0523844.1"/>
    </source>
</evidence>
<dbReference type="GO" id="GO:1990077">
    <property type="term" value="C:primosome complex"/>
    <property type="evidence" value="ECO:0007669"/>
    <property type="project" value="UniProtKB-KW"/>
</dbReference>
<dbReference type="SUPFAM" id="SSF56731">
    <property type="entry name" value="DNA primase core"/>
    <property type="match status" value="1"/>
</dbReference>
<keyword evidence="5" id="KW-0235">DNA replication</keyword>
<dbReference type="Pfam" id="PF01807">
    <property type="entry name" value="Zn_ribbon_DnaG"/>
    <property type="match status" value="1"/>
</dbReference>
<dbReference type="GO" id="GO:0003899">
    <property type="term" value="F:DNA-directed RNA polymerase activity"/>
    <property type="evidence" value="ECO:0007669"/>
    <property type="project" value="InterPro"/>
</dbReference>
<evidence type="ECO:0000256" key="2">
    <source>
        <dbReference type="ARBA" id="ARBA00022515"/>
    </source>
</evidence>
<dbReference type="SUPFAM" id="SSF57783">
    <property type="entry name" value="Zinc beta-ribbon"/>
    <property type="match status" value="1"/>
</dbReference>
<dbReference type="Proteomes" id="UP001207440">
    <property type="component" value="Unassembled WGS sequence"/>
</dbReference>
<proteinExistence type="predicted"/>
<dbReference type="InterPro" id="IPR007936">
    <property type="entry name" value="VapE-like_dom"/>
</dbReference>
<dbReference type="PANTHER" id="PTHR34985:SF1">
    <property type="entry name" value="SLR0554 PROTEIN"/>
    <property type="match status" value="1"/>
</dbReference>
<protein>
    <submittedName>
        <fullName evidence="9">CHC2 zinc finger domain-containing protein</fullName>
    </submittedName>
</protein>
<evidence type="ECO:0000256" key="6">
    <source>
        <dbReference type="ARBA" id="ARBA00023163"/>
    </source>
</evidence>
<dbReference type="Pfam" id="PF13155">
    <property type="entry name" value="Toprim_2"/>
    <property type="match status" value="1"/>
</dbReference>
<dbReference type="InterPro" id="IPR006171">
    <property type="entry name" value="TOPRIM_dom"/>
</dbReference>
<feature type="domain" description="Toprim" evidence="7">
    <location>
        <begin position="215"/>
        <end position="301"/>
    </location>
</feature>
<evidence type="ECO:0000256" key="3">
    <source>
        <dbReference type="ARBA" id="ARBA00022679"/>
    </source>
</evidence>
<evidence type="ECO:0000256" key="5">
    <source>
        <dbReference type="ARBA" id="ARBA00022705"/>
    </source>
</evidence>
<keyword evidence="4" id="KW-0548">Nucleotidyltransferase</keyword>
<dbReference type="AlphaFoldDB" id="A0A1A5HIC1"/>
<keyword evidence="3" id="KW-0808">Transferase</keyword>
<reference evidence="8 10" key="1">
    <citation type="submission" date="2015-06" db="EMBL/GenBank/DDBJ databases">
        <title>R. anatipestifer strain HXb2 is the most virulent strain so far, and the genome sequence would help us uncover the pathogenesis.</title>
        <authorList>
            <person name="Hu Q."/>
            <person name="Qi J."/>
            <person name="Bo H."/>
            <person name="Liu G."/>
            <person name="Tao M."/>
            <person name="Ding Y."/>
            <person name="Xue Y."/>
        </authorList>
    </citation>
    <scope>NUCLEOTIDE SEQUENCE [LARGE SCALE GENOMIC DNA]</scope>
    <source>
        <strain evidence="8 10">HXb2</strain>
    </source>
</reference>
<dbReference type="GO" id="GO:0003677">
    <property type="term" value="F:DNA binding"/>
    <property type="evidence" value="ECO:0007669"/>
    <property type="project" value="InterPro"/>
</dbReference>
<dbReference type="RefSeq" id="WP_014938660.1">
    <property type="nucleotide sequence ID" value="NZ_CP011859.1"/>
</dbReference>
<evidence type="ECO:0000313" key="10">
    <source>
        <dbReference type="Proteomes" id="UP000189883"/>
    </source>
</evidence>
<dbReference type="SMART" id="SM00400">
    <property type="entry name" value="ZnF_CHCC"/>
    <property type="match status" value="1"/>
</dbReference>
<evidence type="ECO:0000256" key="1">
    <source>
        <dbReference type="ARBA" id="ARBA00022478"/>
    </source>
</evidence>
<keyword evidence="1" id="KW-0240">DNA-directed RNA polymerase</keyword>